<gene>
    <name evidence="2" type="ORF">D2V07_00285</name>
</gene>
<dbReference type="EMBL" id="QXFL01000001">
    <property type="protein sequence ID" value="RIV88754.1"/>
    <property type="molecule type" value="Genomic_DNA"/>
</dbReference>
<dbReference type="OrthoDB" id="7429220at2"/>
<sequence>MILRELFIFVAAFAAFASAVAAYLAAFHGEASLKEVLSTAFAAVIGLYAGRYLERRLAHGRS</sequence>
<protein>
    <submittedName>
        <fullName evidence="2">Uncharacterized protein</fullName>
    </submittedName>
</protein>
<evidence type="ECO:0000256" key="1">
    <source>
        <dbReference type="SAM" id="Phobius"/>
    </source>
</evidence>
<keyword evidence="3" id="KW-1185">Reference proteome</keyword>
<accession>A0A418NVV5</accession>
<proteinExistence type="predicted"/>
<feature type="transmembrane region" description="Helical" evidence="1">
    <location>
        <begin position="37"/>
        <end position="53"/>
    </location>
</feature>
<keyword evidence="1" id="KW-0812">Transmembrane</keyword>
<keyword evidence="1" id="KW-0472">Membrane</keyword>
<organism evidence="2 3">
    <name type="scientific">Aurantiacibacter zhengii</name>
    <dbReference type="NCBI Taxonomy" id="2307003"/>
    <lineage>
        <taxon>Bacteria</taxon>
        <taxon>Pseudomonadati</taxon>
        <taxon>Pseudomonadota</taxon>
        <taxon>Alphaproteobacteria</taxon>
        <taxon>Sphingomonadales</taxon>
        <taxon>Erythrobacteraceae</taxon>
        <taxon>Aurantiacibacter</taxon>
    </lineage>
</organism>
<keyword evidence="1" id="KW-1133">Transmembrane helix</keyword>
<evidence type="ECO:0000313" key="2">
    <source>
        <dbReference type="EMBL" id="RIV88754.1"/>
    </source>
</evidence>
<name>A0A418NVV5_9SPHN</name>
<comment type="caution">
    <text evidence="2">The sequence shown here is derived from an EMBL/GenBank/DDBJ whole genome shotgun (WGS) entry which is preliminary data.</text>
</comment>
<dbReference type="RefSeq" id="WP_119584031.1">
    <property type="nucleotide sequence ID" value="NZ_CAWODQ010000001.1"/>
</dbReference>
<evidence type="ECO:0000313" key="3">
    <source>
        <dbReference type="Proteomes" id="UP000286576"/>
    </source>
</evidence>
<dbReference type="Proteomes" id="UP000286576">
    <property type="component" value="Unassembled WGS sequence"/>
</dbReference>
<reference evidence="2 3" key="1">
    <citation type="submission" date="2018-08" db="EMBL/GenBank/DDBJ databases">
        <title>Erythrobacter zhengii sp.nov., a bacterium isolated from deep-sea sediment.</title>
        <authorList>
            <person name="Fang C."/>
            <person name="Wu Y.-H."/>
            <person name="Sun C."/>
            <person name="Wang H."/>
            <person name="Cheng H."/>
            <person name="Meng F.-X."/>
            <person name="Wang C.-S."/>
            <person name="Xu X.-W."/>
        </authorList>
    </citation>
    <scope>NUCLEOTIDE SEQUENCE [LARGE SCALE GENOMIC DNA]</scope>
    <source>
        <strain evidence="2 3">V18</strain>
    </source>
</reference>
<dbReference type="AlphaFoldDB" id="A0A418NVV5"/>